<name>W2RV42_CYPE1</name>
<accession>W2RV42</accession>
<dbReference type="RefSeq" id="XP_008718359.1">
    <property type="nucleotide sequence ID" value="XM_008720137.1"/>
</dbReference>
<keyword evidence="5" id="KW-1185">Reference proteome</keyword>
<dbReference type="GO" id="GO:0016491">
    <property type="term" value="F:oxidoreductase activity"/>
    <property type="evidence" value="ECO:0007669"/>
    <property type="project" value="UniProtKB-KW"/>
</dbReference>
<dbReference type="PANTHER" id="PTHR24320:SF274">
    <property type="entry name" value="CHAIN DEHYDROGENASE, PUTATIVE (AFU_ORTHOLOGUE AFUA_4G00440)-RELATED"/>
    <property type="match status" value="1"/>
</dbReference>
<dbReference type="SUPFAM" id="SSF51735">
    <property type="entry name" value="NAD(P)-binding Rossmann-fold domains"/>
    <property type="match status" value="1"/>
</dbReference>
<dbReference type="PANTHER" id="PTHR24320">
    <property type="entry name" value="RETINOL DEHYDROGENASE"/>
    <property type="match status" value="1"/>
</dbReference>
<dbReference type="VEuPathDB" id="FungiDB:HMPREF1541_05800"/>
<evidence type="ECO:0000313" key="4">
    <source>
        <dbReference type="EMBL" id="ETN39574.1"/>
    </source>
</evidence>
<comment type="similarity">
    <text evidence="1">Belongs to the short-chain dehydrogenases/reductases (SDR) family.</text>
</comment>
<keyword evidence="2" id="KW-0521">NADP</keyword>
<keyword evidence="3" id="KW-0560">Oxidoreductase</keyword>
<evidence type="ECO:0000256" key="1">
    <source>
        <dbReference type="ARBA" id="ARBA00006484"/>
    </source>
</evidence>
<organism evidence="4 5">
    <name type="scientific">Cyphellophora europaea (strain CBS 101466)</name>
    <name type="common">Phialophora europaea</name>
    <dbReference type="NCBI Taxonomy" id="1220924"/>
    <lineage>
        <taxon>Eukaryota</taxon>
        <taxon>Fungi</taxon>
        <taxon>Dikarya</taxon>
        <taxon>Ascomycota</taxon>
        <taxon>Pezizomycotina</taxon>
        <taxon>Eurotiomycetes</taxon>
        <taxon>Chaetothyriomycetidae</taxon>
        <taxon>Chaetothyriales</taxon>
        <taxon>Cyphellophoraceae</taxon>
        <taxon>Cyphellophora</taxon>
    </lineage>
</organism>
<evidence type="ECO:0000313" key="5">
    <source>
        <dbReference type="Proteomes" id="UP000030752"/>
    </source>
</evidence>
<dbReference type="HOGENOM" id="CLU_010194_44_5_1"/>
<dbReference type="EMBL" id="KB822721">
    <property type="protein sequence ID" value="ETN39574.1"/>
    <property type="molecule type" value="Genomic_DNA"/>
</dbReference>
<dbReference type="AlphaFoldDB" id="W2RV42"/>
<dbReference type="InterPro" id="IPR002347">
    <property type="entry name" value="SDR_fam"/>
</dbReference>
<dbReference type="eggNOG" id="KOG1208">
    <property type="taxonomic scope" value="Eukaryota"/>
</dbReference>
<proteinExistence type="inferred from homology"/>
<dbReference type="Proteomes" id="UP000030752">
    <property type="component" value="Unassembled WGS sequence"/>
</dbReference>
<dbReference type="Pfam" id="PF00106">
    <property type="entry name" value="adh_short"/>
    <property type="match status" value="1"/>
</dbReference>
<reference evidence="4 5" key="1">
    <citation type="submission" date="2013-03" db="EMBL/GenBank/DDBJ databases">
        <title>The Genome Sequence of Phialophora europaea CBS 101466.</title>
        <authorList>
            <consortium name="The Broad Institute Genomics Platform"/>
            <person name="Cuomo C."/>
            <person name="de Hoog S."/>
            <person name="Gorbushina A."/>
            <person name="Walker B."/>
            <person name="Young S.K."/>
            <person name="Zeng Q."/>
            <person name="Gargeya S."/>
            <person name="Fitzgerald M."/>
            <person name="Haas B."/>
            <person name="Abouelleil A."/>
            <person name="Allen A.W."/>
            <person name="Alvarado L."/>
            <person name="Arachchi H.M."/>
            <person name="Berlin A.M."/>
            <person name="Chapman S.B."/>
            <person name="Gainer-Dewar J."/>
            <person name="Goldberg J."/>
            <person name="Griggs A."/>
            <person name="Gujja S."/>
            <person name="Hansen M."/>
            <person name="Howarth C."/>
            <person name="Imamovic A."/>
            <person name="Ireland A."/>
            <person name="Larimer J."/>
            <person name="McCowan C."/>
            <person name="Murphy C."/>
            <person name="Pearson M."/>
            <person name="Poon T.W."/>
            <person name="Priest M."/>
            <person name="Roberts A."/>
            <person name="Saif S."/>
            <person name="Shea T."/>
            <person name="Sisk P."/>
            <person name="Sykes S."/>
            <person name="Wortman J."/>
            <person name="Nusbaum C."/>
            <person name="Birren B."/>
        </authorList>
    </citation>
    <scope>NUCLEOTIDE SEQUENCE [LARGE SCALE GENOMIC DNA]</scope>
    <source>
        <strain evidence="4 5">CBS 101466</strain>
    </source>
</reference>
<dbReference type="PRINTS" id="PR00081">
    <property type="entry name" value="GDHRDH"/>
</dbReference>
<dbReference type="InterPro" id="IPR036291">
    <property type="entry name" value="NAD(P)-bd_dom_sf"/>
</dbReference>
<evidence type="ECO:0000256" key="3">
    <source>
        <dbReference type="ARBA" id="ARBA00023002"/>
    </source>
</evidence>
<dbReference type="OrthoDB" id="191139at2759"/>
<gene>
    <name evidence="4" type="ORF">HMPREF1541_05800</name>
</gene>
<evidence type="ECO:0000256" key="2">
    <source>
        <dbReference type="ARBA" id="ARBA00022857"/>
    </source>
</evidence>
<dbReference type="InParanoid" id="W2RV42"/>
<sequence>MTRVLITGSADGLGRLAAQMLTKEGHQVVLHARNEQRAKDAMAGVPQAEGCVVGDLTSIQETKALAAEINKLGRFDSIIHNAGIGPSASSPNHTSDGYAATFAANSLAPYILTCLINKPARLVYMSSGMHRGARSTMDIDEITWKSKRWNGNQAYCDSKLHDILLANAVAKRWSSEVRSNSVDPGWQPTKMGGFGAPGVLEEGAKTQVWLATSEDKAATVTGKYFNFMRQDKPIAAALDDKLQQSFIEVCEQLSGVTLPS</sequence>
<dbReference type="Gene3D" id="3.40.50.720">
    <property type="entry name" value="NAD(P)-binding Rossmann-like Domain"/>
    <property type="match status" value="1"/>
</dbReference>
<protein>
    <submittedName>
        <fullName evidence="4">Uncharacterized protein</fullName>
    </submittedName>
</protein>
<dbReference type="STRING" id="1220924.W2RV42"/>
<dbReference type="GeneID" id="19973139"/>